<dbReference type="InterPro" id="IPR018733">
    <property type="entry name" value="DUF2274"/>
</dbReference>
<evidence type="ECO:0008006" key="3">
    <source>
        <dbReference type="Google" id="ProtNLM"/>
    </source>
</evidence>
<sequence length="88" mass="9532">MSISTSKLRLGPLPKTETVKITIALTTALKADLERYAALHAQTYGESVNAATLIPHMLEAFMARDRGFKRAVLPRAIAAQRNEKAAPG</sequence>
<evidence type="ECO:0000313" key="2">
    <source>
        <dbReference type="Proteomes" id="UP000061603"/>
    </source>
</evidence>
<dbReference type="Pfam" id="PF10038">
    <property type="entry name" value="DUF2274"/>
    <property type="match status" value="1"/>
</dbReference>
<dbReference type="HOGENOM" id="CLU_179036_1_0_4"/>
<dbReference type="STRING" id="1565605.PG1C_02735"/>
<reference evidence="1 2" key="1">
    <citation type="journal article" date="2015" name="Genome Announc.">
        <title>Complete Genome Sequence of a Novel Bacterium within the Family Rhodocyclaceae That Degrades Polycyclic Aromatic Hydrocarbons.</title>
        <authorList>
            <person name="Singleton D.R."/>
            <person name="Dickey A.N."/>
            <person name="Scholl E.H."/>
            <person name="Wright F.A."/>
            <person name="Aitken M.D."/>
        </authorList>
    </citation>
    <scope>NUCLEOTIDE SEQUENCE [LARGE SCALE GENOMIC DNA]</scope>
    <source>
        <strain evidence="2">PG1-Ca6</strain>
    </source>
</reference>
<gene>
    <name evidence="1" type="ORF">PG1C_02735</name>
</gene>
<dbReference type="Proteomes" id="UP000061603">
    <property type="component" value="Chromosome"/>
</dbReference>
<accession>A0A0C5J7J4</accession>
<evidence type="ECO:0000313" key="1">
    <source>
        <dbReference type="EMBL" id="AJP47668.1"/>
    </source>
</evidence>
<dbReference type="RefSeq" id="WP_202635915.1">
    <property type="nucleotide sequence ID" value="NZ_CP010554.1"/>
</dbReference>
<keyword evidence="2" id="KW-1185">Reference proteome</keyword>
<dbReference type="AlphaFoldDB" id="A0A0C5J7J4"/>
<organism evidence="1 2">
    <name type="scientific">Rugosibacter aromaticivorans</name>
    <dbReference type="NCBI Taxonomy" id="1565605"/>
    <lineage>
        <taxon>Bacteria</taxon>
        <taxon>Pseudomonadati</taxon>
        <taxon>Pseudomonadota</taxon>
        <taxon>Betaproteobacteria</taxon>
        <taxon>Nitrosomonadales</taxon>
        <taxon>Sterolibacteriaceae</taxon>
        <taxon>Rugosibacter</taxon>
    </lineage>
</organism>
<protein>
    <recommendedName>
        <fullName evidence="3">DUF2274 domain-containing protein</fullName>
    </recommendedName>
</protein>
<dbReference type="PATRIC" id="fig|1565605.3.peg.575"/>
<name>A0A0C5J7J4_9PROT</name>
<proteinExistence type="predicted"/>
<dbReference type="EMBL" id="CP010554">
    <property type="protein sequence ID" value="AJP47668.1"/>
    <property type="molecule type" value="Genomic_DNA"/>
</dbReference>
<dbReference type="KEGG" id="rbu:PG1C_02735"/>